<feature type="non-terminal residue" evidence="2">
    <location>
        <position position="1"/>
    </location>
</feature>
<dbReference type="SUPFAM" id="SSF50494">
    <property type="entry name" value="Trypsin-like serine proteases"/>
    <property type="match status" value="1"/>
</dbReference>
<feature type="non-terminal residue" evidence="2">
    <location>
        <position position="69"/>
    </location>
</feature>
<dbReference type="Gene3D" id="2.40.10.10">
    <property type="entry name" value="Trypsin-like serine proteases"/>
    <property type="match status" value="1"/>
</dbReference>
<evidence type="ECO:0000313" key="3">
    <source>
        <dbReference type="Proteomes" id="UP001432322"/>
    </source>
</evidence>
<accession>A0AAV5VDB7</accession>
<sequence>TRPGSYAWLTSWGAYTAANILPANLQQAELYIDSGKLCENRYPGFFDSQHICAGGQDGKSTCYNDEGGP</sequence>
<name>A0AAV5VDB7_9BILA</name>
<comment type="caution">
    <text evidence="2">The sequence shown here is derived from an EMBL/GenBank/DDBJ whole genome shotgun (WGS) entry which is preliminary data.</text>
</comment>
<dbReference type="AlphaFoldDB" id="A0AAV5VDB7"/>
<feature type="domain" description="Peptidase S1" evidence="1">
    <location>
        <begin position="3"/>
        <end position="69"/>
    </location>
</feature>
<evidence type="ECO:0000313" key="2">
    <source>
        <dbReference type="EMBL" id="GMT16137.1"/>
    </source>
</evidence>
<dbReference type="Pfam" id="PF00089">
    <property type="entry name" value="Trypsin"/>
    <property type="match status" value="1"/>
</dbReference>
<dbReference type="EMBL" id="BTSY01000002">
    <property type="protein sequence ID" value="GMT16137.1"/>
    <property type="molecule type" value="Genomic_DNA"/>
</dbReference>
<dbReference type="InterPro" id="IPR001254">
    <property type="entry name" value="Trypsin_dom"/>
</dbReference>
<dbReference type="InterPro" id="IPR043504">
    <property type="entry name" value="Peptidase_S1_PA_chymotrypsin"/>
</dbReference>
<keyword evidence="3" id="KW-1185">Reference proteome</keyword>
<organism evidence="2 3">
    <name type="scientific">Pristionchus fissidentatus</name>
    <dbReference type="NCBI Taxonomy" id="1538716"/>
    <lineage>
        <taxon>Eukaryota</taxon>
        <taxon>Metazoa</taxon>
        <taxon>Ecdysozoa</taxon>
        <taxon>Nematoda</taxon>
        <taxon>Chromadorea</taxon>
        <taxon>Rhabditida</taxon>
        <taxon>Rhabditina</taxon>
        <taxon>Diplogasteromorpha</taxon>
        <taxon>Diplogasteroidea</taxon>
        <taxon>Neodiplogasteridae</taxon>
        <taxon>Pristionchus</taxon>
    </lineage>
</organism>
<dbReference type="GO" id="GO:0004252">
    <property type="term" value="F:serine-type endopeptidase activity"/>
    <property type="evidence" value="ECO:0007669"/>
    <property type="project" value="InterPro"/>
</dbReference>
<proteinExistence type="predicted"/>
<gene>
    <name evidence="2" type="ORF">PFISCL1PPCAC_7434</name>
</gene>
<dbReference type="InterPro" id="IPR009003">
    <property type="entry name" value="Peptidase_S1_PA"/>
</dbReference>
<dbReference type="GO" id="GO:0006508">
    <property type="term" value="P:proteolysis"/>
    <property type="evidence" value="ECO:0007669"/>
    <property type="project" value="InterPro"/>
</dbReference>
<dbReference type="Proteomes" id="UP001432322">
    <property type="component" value="Unassembled WGS sequence"/>
</dbReference>
<evidence type="ECO:0000259" key="1">
    <source>
        <dbReference type="Pfam" id="PF00089"/>
    </source>
</evidence>
<protein>
    <recommendedName>
        <fullName evidence="1">Peptidase S1 domain-containing protein</fullName>
    </recommendedName>
</protein>
<reference evidence="2" key="1">
    <citation type="submission" date="2023-10" db="EMBL/GenBank/DDBJ databases">
        <title>Genome assembly of Pristionchus species.</title>
        <authorList>
            <person name="Yoshida K."/>
            <person name="Sommer R.J."/>
        </authorList>
    </citation>
    <scope>NUCLEOTIDE SEQUENCE</scope>
    <source>
        <strain evidence="2">RS5133</strain>
    </source>
</reference>